<dbReference type="SUPFAM" id="SSF57180">
    <property type="entry name" value="Cellulose-binding domain"/>
    <property type="match status" value="1"/>
</dbReference>
<dbReference type="OMA" id="GKGMNIF"/>
<dbReference type="Pfam" id="PF00150">
    <property type="entry name" value="Cellulase"/>
    <property type="match status" value="1"/>
</dbReference>
<evidence type="ECO:0000256" key="1">
    <source>
        <dbReference type="ARBA" id="ARBA00000966"/>
    </source>
</evidence>
<dbReference type="SMART" id="SM00236">
    <property type="entry name" value="fCBD"/>
    <property type="match status" value="1"/>
</dbReference>
<evidence type="ECO:0000256" key="6">
    <source>
        <dbReference type="ARBA" id="ARBA00023295"/>
    </source>
</evidence>
<dbReference type="PROSITE" id="PS00562">
    <property type="entry name" value="CBM1_1"/>
    <property type="match status" value="1"/>
</dbReference>
<comment type="similarity">
    <text evidence="2 7">Belongs to the glycosyl hydrolase 5 (cellulase A) family.</text>
</comment>
<dbReference type="InParanoid" id="A0A084R0M0"/>
<dbReference type="PROSITE" id="PS51164">
    <property type="entry name" value="CBM1_2"/>
    <property type="match status" value="1"/>
</dbReference>
<evidence type="ECO:0000256" key="8">
    <source>
        <dbReference type="SAM" id="MobiDB-lite"/>
    </source>
</evidence>
<name>A0A084R0M0_STAC4</name>
<feature type="domain" description="CBM1" evidence="10">
    <location>
        <begin position="18"/>
        <end position="54"/>
    </location>
</feature>
<organism evidence="11 12">
    <name type="scientific">Stachybotrys chlorohalonatus (strain IBT 40285)</name>
    <dbReference type="NCBI Taxonomy" id="1283841"/>
    <lineage>
        <taxon>Eukaryota</taxon>
        <taxon>Fungi</taxon>
        <taxon>Dikarya</taxon>
        <taxon>Ascomycota</taxon>
        <taxon>Pezizomycotina</taxon>
        <taxon>Sordariomycetes</taxon>
        <taxon>Hypocreomycetidae</taxon>
        <taxon>Hypocreales</taxon>
        <taxon>Stachybotryaceae</taxon>
        <taxon>Stachybotrys</taxon>
    </lineage>
</organism>
<dbReference type="EC" id="3.2.1.4" evidence="3"/>
<sequence length="402" mass="44360">MKTLAFLGVLAGTVSAQATAGPWAQCGGMNWTGATTCTSGHTCTFINDWYSQCIPGAPTTTRVTSSTRTTISTSTRTSSASRTSTTSTTTSSVPAPTGFRWFGVDESVAEFGQGYYPGEHGTHFRFPDEAAISTLIGEGMNTFRISFAMERLSPNGLTGAFDAGYLTNLTRTINYVTGRGAYAVLDPHNYGRYRGNIITDVTAFGTWWERLATGFRTNQRVIFDTNNEYHTMDQQLVFNLNQAAIDAIRRVGATSQWIWVEGNQWTGAWSWVDVNDSLKALTDPQNLLVYQMHQYLDSDSSGTHEECVSGTIGVERVRRATQWLRDNNKIGVIGEFAGAANPTCRTAVTGLLAFLRENSDVWTGALWWAAGPWWGDYMYSYEPPSGAAYVYYNSLLRQYAIR</sequence>
<evidence type="ECO:0000256" key="4">
    <source>
        <dbReference type="ARBA" id="ARBA00022729"/>
    </source>
</evidence>
<dbReference type="OrthoDB" id="5823761at2759"/>
<dbReference type="AlphaFoldDB" id="A0A084R0M0"/>
<dbReference type="GO" id="GO:0008810">
    <property type="term" value="F:cellulase activity"/>
    <property type="evidence" value="ECO:0007669"/>
    <property type="project" value="UniProtKB-EC"/>
</dbReference>
<dbReference type="PANTHER" id="PTHR34142">
    <property type="entry name" value="ENDO-BETA-1,4-GLUCANASE A"/>
    <property type="match status" value="1"/>
</dbReference>
<keyword evidence="4 9" id="KW-0732">Signal</keyword>
<evidence type="ECO:0000313" key="11">
    <source>
        <dbReference type="EMBL" id="KFA69755.1"/>
    </source>
</evidence>
<feature type="signal peptide" evidence="9">
    <location>
        <begin position="1"/>
        <end position="16"/>
    </location>
</feature>
<comment type="catalytic activity">
    <reaction evidence="1">
        <text>Endohydrolysis of (1-&gt;4)-beta-D-glucosidic linkages in cellulose, lichenin and cereal beta-D-glucans.</text>
        <dbReference type="EC" id="3.2.1.4"/>
    </reaction>
</comment>
<dbReference type="SUPFAM" id="SSF51445">
    <property type="entry name" value="(Trans)glycosidases"/>
    <property type="match status" value="1"/>
</dbReference>
<evidence type="ECO:0000313" key="12">
    <source>
        <dbReference type="Proteomes" id="UP000028524"/>
    </source>
</evidence>
<feature type="chain" id="PRO_5001779880" description="cellulase" evidence="9">
    <location>
        <begin position="17"/>
        <end position="402"/>
    </location>
</feature>
<feature type="region of interest" description="Disordered" evidence="8">
    <location>
        <begin position="61"/>
        <end position="93"/>
    </location>
</feature>
<dbReference type="Pfam" id="PF00734">
    <property type="entry name" value="CBM_1"/>
    <property type="match status" value="1"/>
</dbReference>
<dbReference type="GO" id="GO:0005576">
    <property type="term" value="C:extracellular region"/>
    <property type="evidence" value="ECO:0007669"/>
    <property type="project" value="InterPro"/>
</dbReference>
<dbReference type="InterPro" id="IPR000254">
    <property type="entry name" value="CBD"/>
</dbReference>
<evidence type="ECO:0000256" key="3">
    <source>
        <dbReference type="ARBA" id="ARBA00012601"/>
    </source>
</evidence>
<reference evidence="11 12" key="1">
    <citation type="journal article" date="2014" name="BMC Genomics">
        <title>Comparative genome sequencing reveals chemotype-specific gene clusters in the toxigenic black mold Stachybotrys.</title>
        <authorList>
            <person name="Semeiks J."/>
            <person name="Borek D."/>
            <person name="Otwinowski Z."/>
            <person name="Grishin N.V."/>
        </authorList>
    </citation>
    <scope>NUCLEOTIDE SEQUENCE [LARGE SCALE GENOMIC DNA]</scope>
    <source>
        <strain evidence="11 12">IBT 40285</strain>
    </source>
</reference>
<gene>
    <name evidence="11" type="ORF">S40285_05998</name>
</gene>
<dbReference type="InterPro" id="IPR017853">
    <property type="entry name" value="GH"/>
</dbReference>
<dbReference type="Proteomes" id="UP000028524">
    <property type="component" value="Unassembled WGS sequence"/>
</dbReference>
<evidence type="ECO:0000256" key="7">
    <source>
        <dbReference type="RuleBase" id="RU361153"/>
    </source>
</evidence>
<keyword evidence="12" id="KW-1185">Reference proteome</keyword>
<dbReference type="InterPro" id="IPR001547">
    <property type="entry name" value="Glyco_hydro_5"/>
</dbReference>
<feature type="compositionally biased region" description="Low complexity" evidence="8">
    <location>
        <begin position="61"/>
        <end position="92"/>
    </location>
</feature>
<evidence type="ECO:0000259" key="10">
    <source>
        <dbReference type="PROSITE" id="PS51164"/>
    </source>
</evidence>
<keyword evidence="5 7" id="KW-0378">Hydrolase</keyword>
<dbReference type="GO" id="GO:0009251">
    <property type="term" value="P:glucan catabolic process"/>
    <property type="evidence" value="ECO:0007669"/>
    <property type="project" value="TreeGrafter"/>
</dbReference>
<protein>
    <recommendedName>
        <fullName evidence="3">cellulase</fullName>
        <ecNumber evidence="3">3.2.1.4</ecNumber>
    </recommendedName>
</protein>
<dbReference type="GO" id="GO:0030248">
    <property type="term" value="F:cellulose binding"/>
    <property type="evidence" value="ECO:0007669"/>
    <property type="project" value="InterPro"/>
</dbReference>
<dbReference type="SMR" id="A0A084R0M0"/>
<dbReference type="HOGENOM" id="CLU_029718_0_1_1"/>
<evidence type="ECO:0000256" key="2">
    <source>
        <dbReference type="ARBA" id="ARBA00005641"/>
    </source>
</evidence>
<evidence type="ECO:0000256" key="9">
    <source>
        <dbReference type="SAM" id="SignalP"/>
    </source>
</evidence>
<dbReference type="InterPro" id="IPR035971">
    <property type="entry name" value="CBD_sf"/>
</dbReference>
<dbReference type="PANTHER" id="PTHR34142:SF1">
    <property type="entry name" value="GLYCOSIDE HYDROLASE FAMILY 5 DOMAIN-CONTAINING PROTEIN"/>
    <property type="match status" value="1"/>
</dbReference>
<proteinExistence type="inferred from homology"/>
<dbReference type="EMBL" id="KL659360">
    <property type="protein sequence ID" value="KFA69755.1"/>
    <property type="molecule type" value="Genomic_DNA"/>
</dbReference>
<accession>A0A084R0M0</accession>
<evidence type="ECO:0000256" key="5">
    <source>
        <dbReference type="ARBA" id="ARBA00022801"/>
    </source>
</evidence>
<dbReference type="STRING" id="1283841.A0A084R0M0"/>
<keyword evidence="6 7" id="KW-0326">Glycosidase</keyword>
<dbReference type="Gene3D" id="3.20.20.80">
    <property type="entry name" value="Glycosidases"/>
    <property type="match status" value="1"/>
</dbReference>